<dbReference type="KEGG" id="sgn:SGRA_2636"/>
<proteinExistence type="predicted"/>
<sequence>MKWYILRNPKARQATALRLWPKIERQIKASGQAYEGQDVRNRQEMLQQIQLYLKEGGQNFLVLGGDGSLNAAANALLGQSFRAVEELCLAHLPLGWGNHYAAPRSKRRPWKGLAQGMRNPKMSYQDVGLLSWKRGEKTYQRYFVHLVQMGWLAQYYQGLQKRAPKNIRLLTKWQFFQSWKQQSQIGPTEIALNGQKQALAPFFNFAVGLQKDKESFSWKSQEKKAHLGQLLFPQALLNGPKTSPQSIQDIQLELPSHWPISIDGDPIIRSASSLHFQLLPKQLRLLQF</sequence>
<dbReference type="OrthoDB" id="9786026at2"/>
<keyword evidence="3" id="KW-1185">Reference proteome</keyword>
<dbReference type="EMBL" id="CP002831">
    <property type="protein sequence ID" value="AFC25364.1"/>
    <property type="molecule type" value="Genomic_DNA"/>
</dbReference>
<evidence type="ECO:0000259" key="1">
    <source>
        <dbReference type="PROSITE" id="PS50146"/>
    </source>
</evidence>
<protein>
    <recommendedName>
        <fullName evidence="1">DAGKc domain-containing protein</fullName>
    </recommendedName>
</protein>
<reference evidence="2 3" key="1">
    <citation type="journal article" date="2012" name="Stand. Genomic Sci.">
        <title>Complete genome sequencing and analysis of Saprospira grandis str. Lewin, a predatory marine bacterium.</title>
        <authorList>
            <person name="Saw J.H."/>
            <person name="Yuryev A."/>
            <person name="Kanbe M."/>
            <person name="Hou S."/>
            <person name="Young A.G."/>
            <person name="Aizawa S."/>
            <person name="Alam M."/>
        </authorList>
    </citation>
    <scope>NUCLEOTIDE SEQUENCE [LARGE SCALE GENOMIC DNA]</scope>
    <source>
        <strain evidence="2 3">Lewin</strain>
    </source>
</reference>
<accession>H6L836</accession>
<evidence type="ECO:0000313" key="2">
    <source>
        <dbReference type="EMBL" id="AFC25364.1"/>
    </source>
</evidence>
<dbReference type="GO" id="GO:0016301">
    <property type="term" value="F:kinase activity"/>
    <property type="evidence" value="ECO:0007669"/>
    <property type="project" value="InterPro"/>
</dbReference>
<name>H6L836_SAPGL</name>
<dbReference type="Gene3D" id="3.40.50.10330">
    <property type="entry name" value="Probable inorganic polyphosphate/atp-NAD kinase, domain 1"/>
    <property type="match status" value="1"/>
</dbReference>
<dbReference type="HOGENOM" id="CLU_966091_0_0_10"/>
<dbReference type="RefSeq" id="WP_015692975.1">
    <property type="nucleotide sequence ID" value="NC_016940.1"/>
</dbReference>
<feature type="domain" description="DAGKc" evidence="1">
    <location>
        <begin position="1"/>
        <end position="101"/>
    </location>
</feature>
<dbReference type="SUPFAM" id="SSF111331">
    <property type="entry name" value="NAD kinase/diacylglycerol kinase-like"/>
    <property type="match status" value="1"/>
</dbReference>
<dbReference type="InterPro" id="IPR017438">
    <property type="entry name" value="ATP-NAD_kinase_N"/>
</dbReference>
<dbReference type="Pfam" id="PF00781">
    <property type="entry name" value="DAGK_cat"/>
    <property type="match status" value="1"/>
</dbReference>
<evidence type="ECO:0000313" key="3">
    <source>
        <dbReference type="Proteomes" id="UP000007519"/>
    </source>
</evidence>
<dbReference type="eggNOG" id="COG1597">
    <property type="taxonomic scope" value="Bacteria"/>
</dbReference>
<gene>
    <name evidence="2" type="ordered locus">SGRA_2636</name>
</gene>
<dbReference type="InterPro" id="IPR001206">
    <property type="entry name" value="Diacylglycerol_kinase_cat_dom"/>
</dbReference>
<dbReference type="InterPro" id="IPR016064">
    <property type="entry name" value="NAD/diacylglycerol_kinase_sf"/>
</dbReference>
<organism evidence="2 3">
    <name type="scientific">Saprospira grandis (strain Lewin)</name>
    <dbReference type="NCBI Taxonomy" id="984262"/>
    <lineage>
        <taxon>Bacteria</taxon>
        <taxon>Pseudomonadati</taxon>
        <taxon>Bacteroidota</taxon>
        <taxon>Saprospiria</taxon>
        <taxon>Saprospirales</taxon>
        <taxon>Saprospiraceae</taxon>
        <taxon>Saprospira</taxon>
    </lineage>
</organism>
<dbReference type="PROSITE" id="PS50146">
    <property type="entry name" value="DAGK"/>
    <property type="match status" value="1"/>
</dbReference>
<dbReference type="STRING" id="984262.SGRA_2636"/>
<dbReference type="AlphaFoldDB" id="H6L836"/>
<dbReference type="Proteomes" id="UP000007519">
    <property type="component" value="Chromosome"/>
</dbReference>